<evidence type="ECO:0000313" key="1">
    <source>
        <dbReference type="EMBL" id="JAD60362.1"/>
    </source>
</evidence>
<dbReference type="EMBL" id="GBRH01237533">
    <property type="protein sequence ID" value="JAD60362.1"/>
    <property type="molecule type" value="Transcribed_RNA"/>
</dbReference>
<reference evidence="1" key="1">
    <citation type="submission" date="2014-09" db="EMBL/GenBank/DDBJ databases">
        <authorList>
            <person name="Magalhaes I.L.F."/>
            <person name="Oliveira U."/>
            <person name="Santos F.R."/>
            <person name="Vidigal T.H.D.A."/>
            <person name="Brescovit A.D."/>
            <person name="Santos A.J."/>
        </authorList>
    </citation>
    <scope>NUCLEOTIDE SEQUENCE</scope>
    <source>
        <tissue evidence="1">Shoot tissue taken approximately 20 cm above the soil surface</tissue>
    </source>
</reference>
<accession>A0A0A9BM66</accession>
<proteinExistence type="predicted"/>
<name>A0A0A9BM66_ARUDO</name>
<protein>
    <submittedName>
        <fullName evidence="1">Uncharacterized protein</fullName>
    </submittedName>
</protein>
<reference evidence="1" key="2">
    <citation type="journal article" date="2015" name="Data Brief">
        <title>Shoot transcriptome of the giant reed, Arundo donax.</title>
        <authorList>
            <person name="Barrero R.A."/>
            <person name="Guerrero F.D."/>
            <person name="Moolhuijzen P."/>
            <person name="Goolsby J.A."/>
            <person name="Tidwell J."/>
            <person name="Bellgard S.E."/>
            <person name="Bellgard M.I."/>
        </authorList>
    </citation>
    <scope>NUCLEOTIDE SEQUENCE</scope>
    <source>
        <tissue evidence="1">Shoot tissue taken approximately 20 cm above the soil surface</tissue>
    </source>
</reference>
<dbReference type="AlphaFoldDB" id="A0A0A9BM66"/>
<sequence>MLLWSGSFLHSCDTNGRSQLFLPDEIY</sequence>
<organism evidence="1">
    <name type="scientific">Arundo donax</name>
    <name type="common">Giant reed</name>
    <name type="synonym">Donax arundinaceus</name>
    <dbReference type="NCBI Taxonomy" id="35708"/>
    <lineage>
        <taxon>Eukaryota</taxon>
        <taxon>Viridiplantae</taxon>
        <taxon>Streptophyta</taxon>
        <taxon>Embryophyta</taxon>
        <taxon>Tracheophyta</taxon>
        <taxon>Spermatophyta</taxon>
        <taxon>Magnoliopsida</taxon>
        <taxon>Liliopsida</taxon>
        <taxon>Poales</taxon>
        <taxon>Poaceae</taxon>
        <taxon>PACMAD clade</taxon>
        <taxon>Arundinoideae</taxon>
        <taxon>Arundineae</taxon>
        <taxon>Arundo</taxon>
    </lineage>
</organism>